<name>A0ABS4JTS4_9FIRM</name>
<dbReference type="EMBL" id="JAGGLG010000020">
    <property type="protein sequence ID" value="MBP2018943.1"/>
    <property type="molecule type" value="Genomic_DNA"/>
</dbReference>
<evidence type="ECO:0000313" key="1">
    <source>
        <dbReference type="EMBL" id="MBP2018943.1"/>
    </source>
</evidence>
<protein>
    <submittedName>
        <fullName evidence="1">Uncharacterized protein</fullName>
    </submittedName>
</protein>
<gene>
    <name evidence="1" type="ORF">J2Z79_002359</name>
</gene>
<evidence type="ECO:0000313" key="2">
    <source>
        <dbReference type="Proteomes" id="UP001519289"/>
    </source>
</evidence>
<sequence>MRVTAGAGRMAAILVAFHARRHGLGYDAAVRRWLARS</sequence>
<organism evidence="1 2">
    <name type="scientific">Symbiobacterium terraclitae</name>
    <dbReference type="NCBI Taxonomy" id="557451"/>
    <lineage>
        <taxon>Bacteria</taxon>
        <taxon>Bacillati</taxon>
        <taxon>Bacillota</taxon>
        <taxon>Clostridia</taxon>
        <taxon>Eubacteriales</taxon>
        <taxon>Symbiobacteriaceae</taxon>
        <taxon>Symbiobacterium</taxon>
    </lineage>
</organism>
<proteinExistence type="predicted"/>
<comment type="caution">
    <text evidence="1">The sequence shown here is derived from an EMBL/GenBank/DDBJ whole genome shotgun (WGS) entry which is preliminary data.</text>
</comment>
<keyword evidence="2" id="KW-1185">Reference proteome</keyword>
<reference evidence="1 2" key="1">
    <citation type="submission" date="2021-03" db="EMBL/GenBank/DDBJ databases">
        <title>Genomic Encyclopedia of Type Strains, Phase IV (KMG-IV): sequencing the most valuable type-strain genomes for metagenomic binning, comparative biology and taxonomic classification.</title>
        <authorList>
            <person name="Goeker M."/>
        </authorList>
    </citation>
    <scope>NUCLEOTIDE SEQUENCE [LARGE SCALE GENOMIC DNA]</scope>
    <source>
        <strain evidence="1 2">DSM 27138</strain>
    </source>
</reference>
<dbReference type="Proteomes" id="UP001519289">
    <property type="component" value="Unassembled WGS sequence"/>
</dbReference>
<accession>A0ABS4JTS4</accession>